<evidence type="ECO:0000313" key="3">
    <source>
        <dbReference type="EMBL" id="QGA11796.1"/>
    </source>
</evidence>
<evidence type="ECO:0000259" key="1">
    <source>
        <dbReference type="PROSITE" id="PS50056"/>
    </source>
</evidence>
<gene>
    <name evidence="3" type="ORF">GFH30_10625</name>
    <name evidence="2" type="ORF">GHJ48_10585</name>
</gene>
<proteinExistence type="predicted"/>
<dbReference type="EMBL" id="CP045650">
    <property type="protein sequence ID" value="QGA11796.1"/>
    <property type="molecule type" value="Genomic_DNA"/>
</dbReference>
<dbReference type="Proteomes" id="UP000480556">
    <property type="component" value="Unassembled WGS sequence"/>
</dbReference>
<dbReference type="Gene3D" id="3.90.190.10">
    <property type="entry name" value="Protein tyrosine phosphatase superfamily"/>
    <property type="match status" value="1"/>
</dbReference>
<sequence>MKVFPLLLCVLSLSLQGCVRTPDLPEHERPEHWGQLIHETHNFYKISDSVFRSEQPNHELKPLLQQHEIAVVINLRSRDKDSKILAAENLKLRHIPIHTWALDRDDLLKVMREIQSAQQHNQRVLLHCYHGSDRTGASVAMYRIIFEHWSIDQALQEMKHGGYGFHRIWGNIENLFTPENVKWIRDQLSNPSLVSHDMH</sequence>
<dbReference type="SUPFAM" id="SSF52799">
    <property type="entry name" value="(Phosphotyrosine protein) phosphatases II"/>
    <property type="match status" value="1"/>
</dbReference>
<dbReference type="PROSITE" id="PS00383">
    <property type="entry name" value="TYR_PHOSPHATASE_1"/>
    <property type="match status" value="1"/>
</dbReference>
<organism evidence="2 5">
    <name type="scientific">Acinetobacter wanghuae</name>
    <dbReference type="NCBI Taxonomy" id="2662362"/>
    <lineage>
        <taxon>Bacteria</taxon>
        <taxon>Pseudomonadati</taxon>
        <taxon>Pseudomonadota</taxon>
        <taxon>Gammaproteobacteria</taxon>
        <taxon>Moraxellales</taxon>
        <taxon>Moraxellaceae</taxon>
        <taxon>Acinetobacter</taxon>
    </lineage>
</organism>
<dbReference type="InterPro" id="IPR029021">
    <property type="entry name" value="Prot-tyrosine_phosphatase-like"/>
</dbReference>
<dbReference type="AlphaFoldDB" id="A0A5Q0P4U7"/>
<dbReference type="RefSeq" id="WP_153372459.1">
    <property type="nucleotide sequence ID" value="NZ_CP045650.1"/>
</dbReference>
<dbReference type="Pfam" id="PF00782">
    <property type="entry name" value="DSPc"/>
    <property type="match status" value="1"/>
</dbReference>
<evidence type="ECO:0000313" key="5">
    <source>
        <dbReference type="Proteomes" id="UP000480556"/>
    </source>
</evidence>
<protein>
    <submittedName>
        <fullName evidence="2">Protein tyrosine phosphatase</fullName>
    </submittedName>
</protein>
<accession>A0A5Q0P4U7</accession>
<dbReference type="PROSITE" id="PS51257">
    <property type="entry name" value="PROKAR_LIPOPROTEIN"/>
    <property type="match status" value="1"/>
</dbReference>
<evidence type="ECO:0000313" key="4">
    <source>
        <dbReference type="Proteomes" id="UP000327478"/>
    </source>
</evidence>
<reference evidence="4 5" key="1">
    <citation type="submission" date="2019-10" db="EMBL/GenBank/DDBJ databases">
        <authorList>
            <person name="Dong K."/>
        </authorList>
    </citation>
    <scope>NUCLEOTIDE SEQUENCE [LARGE SCALE GENOMIC DNA]</scope>
    <source>
        <strain evidence="3">Dk386</strain>
        <strain evidence="4">dk386</strain>
        <strain evidence="2">Dk771</strain>
        <strain evidence="5">dk771</strain>
    </source>
</reference>
<keyword evidence="4" id="KW-1185">Reference proteome</keyword>
<dbReference type="InterPro" id="IPR016130">
    <property type="entry name" value="Tyr_Pase_AS"/>
</dbReference>
<name>A0A5Q0P4U7_9GAMM</name>
<dbReference type="EMBL" id="WITK01000017">
    <property type="protein sequence ID" value="MQW92828.1"/>
    <property type="molecule type" value="Genomic_DNA"/>
</dbReference>
<evidence type="ECO:0000313" key="2">
    <source>
        <dbReference type="EMBL" id="MQW92828.1"/>
    </source>
</evidence>
<dbReference type="Proteomes" id="UP000327478">
    <property type="component" value="Chromosome"/>
</dbReference>
<dbReference type="InterPro" id="IPR000340">
    <property type="entry name" value="Dual-sp_phosphatase_cat-dom"/>
</dbReference>
<feature type="domain" description="Tyrosine specific protein phosphatases" evidence="1">
    <location>
        <begin position="105"/>
        <end position="159"/>
    </location>
</feature>
<dbReference type="InterPro" id="IPR000387">
    <property type="entry name" value="Tyr_Pase_dom"/>
</dbReference>
<dbReference type="PROSITE" id="PS50056">
    <property type="entry name" value="TYR_PHOSPHATASE_2"/>
    <property type="match status" value="1"/>
</dbReference>